<dbReference type="RefSeq" id="WP_175507556.1">
    <property type="nucleotide sequence ID" value="NZ_FOLB01000003.1"/>
</dbReference>
<dbReference type="Proteomes" id="UP000198832">
    <property type="component" value="Unassembled WGS sequence"/>
</dbReference>
<evidence type="ECO:0008006" key="3">
    <source>
        <dbReference type="Google" id="ProtNLM"/>
    </source>
</evidence>
<evidence type="ECO:0000313" key="2">
    <source>
        <dbReference type="Proteomes" id="UP000198832"/>
    </source>
</evidence>
<accession>A0A1I1FRT0</accession>
<sequence>MTTYTARSAEDVLALVPVVLGFEPHESIVMLTFGGSQPLHARVDLPEPEDVQACVSALLAPAVRHRVAQVVLALFSGRDRVVRLTAGALSRRFRVAGIHVIDVIQVHDGRWFAPLGRSGVPVDGVRYDVSDHPFRAQAVLDGKVTVGSRDEVAERIRADGEAVAAVEDALGELWEQLPPDLQVAFDDADAPETALALLGRVRPDGPELRAVLARHLVAGTVPDDEEAARILLAVYNGEIRDHAWVGMRREDAVHHVRLWTDLLRRAPDGLVAGAAGVLAFAAWMHGDGALAWCAVDRCLDEAPDHGLGRLVADALERAVPPLEEWPADLGHDRFPRGLAG</sequence>
<dbReference type="AlphaFoldDB" id="A0A1I1FRT0"/>
<dbReference type="STRING" id="574651.SAMN04487968_103100"/>
<proteinExistence type="predicted"/>
<keyword evidence="2" id="KW-1185">Reference proteome</keyword>
<evidence type="ECO:0000313" key="1">
    <source>
        <dbReference type="EMBL" id="SFC02025.1"/>
    </source>
</evidence>
<dbReference type="InterPro" id="IPR025447">
    <property type="entry name" value="DUF4192"/>
</dbReference>
<organism evidence="1 2">
    <name type="scientific">Nocardioides terrae</name>
    <dbReference type="NCBI Taxonomy" id="574651"/>
    <lineage>
        <taxon>Bacteria</taxon>
        <taxon>Bacillati</taxon>
        <taxon>Actinomycetota</taxon>
        <taxon>Actinomycetes</taxon>
        <taxon>Propionibacteriales</taxon>
        <taxon>Nocardioidaceae</taxon>
        <taxon>Nocardioides</taxon>
    </lineage>
</organism>
<name>A0A1I1FRT0_9ACTN</name>
<dbReference type="Pfam" id="PF13830">
    <property type="entry name" value="DUF4192"/>
    <property type="match status" value="1"/>
</dbReference>
<dbReference type="EMBL" id="FOLB01000003">
    <property type="protein sequence ID" value="SFC02025.1"/>
    <property type="molecule type" value="Genomic_DNA"/>
</dbReference>
<protein>
    <recommendedName>
        <fullName evidence="3">DUF4192 domain-containing protein</fullName>
    </recommendedName>
</protein>
<reference evidence="1 2" key="1">
    <citation type="submission" date="2016-10" db="EMBL/GenBank/DDBJ databases">
        <authorList>
            <person name="de Groot N.N."/>
        </authorList>
    </citation>
    <scope>NUCLEOTIDE SEQUENCE [LARGE SCALE GENOMIC DNA]</scope>
    <source>
        <strain evidence="1 2">CGMCC 1.7056</strain>
    </source>
</reference>
<gene>
    <name evidence="1" type="ORF">SAMN04487968_103100</name>
</gene>